<evidence type="ECO:0000313" key="8">
    <source>
        <dbReference type="Proteomes" id="UP000295794"/>
    </source>
</evidence>
<dbReference type="EMBL" id="SMBT01000022">
    <property type="protein sequence ID" value="TCU81372.1"/>
    <property type="molecule type" value="Genomic_DNA"/>
</dbReference>
<feature type="signal peptide" evidence="3">
    <location>
        <begin position="1"/>
        <end position="25"/>
    </location>
</feature>
<reference evidence="5 7" key="1">
    <citation type="submission" date="2018-06" db="EMBL/GenBank/DDBJ databases">
        <authorList>
            <consortium name="Pathogen Informatics"/>
            <person name="Doyle S."/>
        </authorList>
    </citation>
    <scope>NUCLEOTIDE SEQUENCE [LARGE SCALE GENOMIC DNA]</scope>
    <source>
        <strain evidence="5 7">NCTC11159</strain>
    </source>
</reference>
<evidence type="ECO:0000256" key="1">
    <source>
        <dbReference type="ARBA" id="ARBA00004196"/>
    </source>
</evidence>
<dbReference type="AlphaFoldDB" id="A0A377SXL6"/>
<dbReference type="Gene3D" id="1.20.1420.20">
    <property type="entry name" value="M75 peptidase, HXXE motif"/>
    <property type="match status" value="1"/>
</dbReference>
<dbReference type="RefSeq" id="WP_115230237.1">
    <property type="nucleotide sequence ID" value="NZ_CAWOLO010000022.1"/>
</dbReference>
<dbReference type="OrthoDB" id="9764688at2"/>
<keyword evidence="2 3" id="KW-0732">Signal</keyword>
<evidence type="ECO:0000313" key="6">
    <source>
        <dbReference type="EMBL" id="TCU81372.1"/>
    </source>
</evidence>
<protein>
    <submittedName>
        <fullName evidence="5 6">Iron-regulated protein</fullName>
    </submittedName>
</protein>
<dbReference type="EMBL" id="UGHR01000008">
    <property type="protein sequence ID" value="STR46040.1"/>
    <property type="molecule type" value="Genomic_DNA"/>
</dbReference>
<accession>A0A377SXL6</accession>
<dbReference type="CDD" id="cd14657">
    <property type="entry name" value="Imelysin_IrpA-like"/>
    <property type="match status" value="1"/>
</dbReference>
<dbReference type="InterPro" id="IPR018976">
    <property type="entry name" value="Imelysin-like"/>
</dbReference>
<evidence type="ECO:0000313" key="5">
    <source>
        <dbReference type="EMBL" id="STR46040.1"/>
    </source>
</evidence>
<keyword evidence="8" id="KW-1185">Reference proteome</keyword>
<feature type="chain" id="PRO_5016622896" evidence="3">
    <location>
        <begin position="26"/>
        <end position="387"/>
    </location>
</feature>
<sequence>MTRLNRLLCSAFAASLFATALPSQATEITNSAVLEHYSNVVYASYSDSIAAAREMQAVIDAFLAAPSAESLAAARKAWLAAREFYLPTEAYRFYSGPIDDAQGPEARINAWPIDESYIDYVKGKAKAGIINNPKVAITKDKLKSLNEKGGEENVSTGWHAIEFLLWGQDFNAKGPGDRQFTDFIDGKAPNADRRRQYMKVVTGLMIEDLENVAKQWMPAEQNYRSKFVAGDKESLKKALTGLGVLTRGELAGQRMEVAMDTQNQEDEHSCFSDNTHRDIIGDVVGMQNVWEGRYTGKDGKTLEGASLKALVAQKNPAVADLVSADILQSLKLANEIQAPFDQEIIGKKDAPGRKRVQAVIDALKKQGKDLVAAAETLGVKRLSTKQP</sequence>
<dbReference type="InterPro" id="IPR038352">
    <property type="entry name" value="Imelysin_sf"/>
</dbReference>
<comment type="subcellular location">
    <subcellularLocation>
        <location evidence="1">Cell envelope</location>
    </subcellularLocation>
</comment>
<evidence type="ECO:0000259" key="4">
    <source>
        <dbReference type="Pfam" id="PF09375"/>
    </source>
</evidence>
<proteinExistence type="predicted"/>
<organism evidence="5 7">
    <name type="scientific">Iodobacter fluviatilis</name>
    <dbReference type="NCBI Taxonomy" id="537"/>
    <lineage>
        <taxon>Bacteria</taxon>
        <taxon>Pseudomonadati</taxon>
        <taxon>Pseudomonadota</taxon>
        <taxon>Betaproteobacteria</taxon>
        <taxon>Neisseriales</taxon>
        <taxon>Chitinibacteraceae</taxon>
        <taxon>Iodobacter</taxon>
    </lineage>
</organism>
<dbReference type="GO" id="GO:0030313">
    <property type="term" value="C:cell envelope"/>
    <property type="evidence" value="ECO:0007669"/>
    <property type="project" value="UniProtKB-SubCell"/>
</dbReference>
<feature type="domain" description="Imelysin-like" evidence="4">
    <location>
        <begin position="42"/>
        <end position="367"/>
    </location>
</feature>
<dbReference type="Proteomes" id="UP000255108">
    <property type="component" value="Unassembled WGS sequence"/>
</dbReference>
<name>A0A377SXL6_9NEIS</name>
<reference evidence="6 8" key="2">
    <citation type="submission" date="2019-03" db="EMBL/GenBank/DDBJ databases">
        <title>Genomic Encyclopedia of Type Strains, Phase IV (KMG-IV): sequencing the most valuable type-strain genomes for metagenomic binning, comparative biology and taxonomic classification.</title>
        <authorList>
            <person name="Goeker M."/>
        </authorList>
    </citation>
    <scope>NUCLEOTIDE SEQUENCE [LARGE SCALE GENOMIC DNA]</scope>
    <source>
        <strain evidence="6 8">DSM 3764</strain>
    </source>
</reference>
<evidence type="ECO:0000256" key="2">
    <source>
        <dbReference type="ARBA" id="ARBA00022729"/>
    </source>
</evidence>
<evidence type="ECO:0000256" key="3">
    <source>
        <dbReference type="SAM" id="SignalP"/>
    </source>
</evidence>
<dbReference type="Pfam" id="PF09375">
    <property type="entry name" value="Peptidase_M75"/>
    <property type="match status" value="1"/>
</dbReference>
<evidence type="ECO:0000313" key="7">
    <source>
        <dbReference type="Proteomes" id="UP000255108"/>
    </source>
</evidence>
<dbReference type="Proteomes" id="UP000295794">
    <property type="component" value="Unassembled WGS sequence"/>
</dbReference>
<gene>
    <name evidence="6" type="ORF">EV682_12210</name>
    <name evidence="5" type="ORF">NCTC11159_04649</name>
</gene>